<feature type="region of interest" description="Disordered" evidence="1">
    <location>
        <begin position="76"/>
        <end position="99"/>
    </location>
</feature>
<keyword evidence="3" id="KW-1185">Reference proteome</keyword>
<dbReference type="EMBL" id="OZ034818">
    <property type="protein sequence ID" value="CAL1389966.1"/>
    <property type="molecule type" value="Genomic_DNA"/>
</dbReference>
<name>A0AAV2EVI3_9ROSI</name>
<dbReference type="AlphaFoldDB" id="A0AAV2EVI3"/>
<dbReference type="Proteomes" id="UP001497516">
    <property type="component" value="Chromosome 5"/>
</dbReference>
<proteinExistence type="predicted"/>
<organism evidence="2 3">
    <name type="scientific">Linum trigynum</name>
    <dbReference type="NCBI Taxonomy" id="586398"/>
    <lineage>
        <taxon>Eukaryota</taxon>
        <taxon>Viridiplantae</taxon>
        <taxon>Streptophyta</taxon>
        <taxon>Embryophyta</taxon>
        <taxon>Tracheophyta</taxon>
        <taxon>Spermatophyta</taxon>
        <taxon>Magnoliopsida</taxon>
        <taxon>eudicotyledons</taxon>
        <taxon>Gunneridae</taxon>
        <taxon>Pentapetalae</taxon>
        <taxon>rosids</taxon>
        <taxon>fabids</taxon>
        <taxon>Malpighiales</taxon>
        <taxon>Linaceae</taxon>
        <taxon>Linum</taxon>
    </lineage>
</organism>
<sequence length="151" mass="17691">MEEGGANHQQEMPTWRLDKAGEELQKKERKMGYGNHQTIHYQSSNVREGRQEEEYEGTEELRGAIQEHTKAINGREKSTLSQVQLEQSKVQPRQRWKSRTGEEYVNRGIMKALTRYTTTTNLERVKSTLKKKDLKRVRGEGEVYLSKREIP</sequence>
<evidence type="ECO:0000313" key="3">
    <source>
        <dbReference type="Proteomes" id="UP001497516"/>
    </source>
</evidence>
<feature type="region of interest" description="Disordered" evidence="1">
    <location>
        <begin position="29"/>
        <end position="54"/>
    </location>
</feature>
<feature type="compositionally biased region" description="Polar residues" evidence="1">
    <location>
        <begin position="35"/>
        <end position="46"/>
    </location>
</feature>
<protein>
    <submittedName>
        <fullName evidence="2">Uncharacterized protein</fullName>
    </submittedName>
</protein>
<feature type="compositionally biased region" description="Polar residues" evidence="1">
    <location>
        <begin position="79"/>
        <end position="91"/>
    </location>
</feature>
<gene>
    <name evidence="2" type="ORF">LTRI10_LOCUS30779</name>
</gene>
<evidence type="ECO:0000313" key="2">
    <source>
        <dbReference type="EMBL" id="CAL1389966.1"/>
    </source>
</evidence>
<reference evidence="2 3" key="1">
    <citation type="submission" date="2024-04" db="EMBL/GenBank/DDBJ databases">
        <authorList>
            <person name="Fracassetti M."/>
        </authorList>
    </citation>
    <scope>NUCLEOTIDE SEQUENCE [LARGE SCALE GENOMIC DNA]</scope>
</reference>
<accession>A0AAV2EVI3</accession>
<evidence type="ECO:0000256" key="1">
    <source>
        <dbReference type="SAM" id="MobiDB-lite"/>
    </source>
</evidence>